<dbReference type="GeneID" id="112685392"/>
<feature type="disulfide bond" evidence="7">
    <location>
        <begin position="446"/>
        <end position="464"/>
    </location>
</feature>
<name>A0A8B8FRB9_9HEMI</name>
<dbReference type="PANTHER" id="PTHR11485:SF29">
    <property type="entry name" value="TRANSFERRIN 2"/>
    <property type="match status" value="1"/>
</dbReference>
<dbReference type="InterPro" id="IPR018195">
    <property type="entry name" value="Transferrin_Fe_BS"/>
</dbReference>
<dbReference type="GO" id="GO:0005886">
    <property type="term" value="C:plasma membrane"/>
    <property type="evidence" value="ECO:0007669"/>
    <property type="project" value="TreeGrafter"/>
</dbReference>
<evidence type="ECO:0000256" key="7">
    <source>
        <dbReference type="PIRSR" id="PIRSR002549-4"/>
    </source>
</evidence>
<feature type="disulfide bond" evidence="7">
    <location>
        <begin position="670"/>
        <end position="684"/>
    </location>
</feature>
<keyword evidence="4 7" id="KW-1015">Disulfide bond</keyword>
<keyword evidence="10" id="KW-1185">Reference proteome</keyword>
<dbReference type="FunFam" id="3.40.190.10:FF:000095">
    <property type="entry name" value="Lactotransferrin"/>
    <property type="match status" value="1"/>
</dbReference>
<dbReference type="GO" id="GO:0006826">
    <property type="term" value="P:iron ion transport"/>
    <property type="evidence" value="ECO:0007669"/>
    <property type="project" value="TreeGrafter"/>
</dbReference>
<dbReference type="AlphaFoldDB" id="A0A8B8FRB9"/>
<dbReference type="GO" id="GO:0046872">
    <property type="term" value="F:metal ion binding"/>
    <property type="evidence" value="ECO:0007669"/>
    <property type="project" value="UniProtKB-KW"/>
</dbReference>
<dbReference type="InterPro" id="IPR016357">
    <property type="entry name" value="Transferrin"/>
</dbReference>
<evidence type="ECO:0000256" key="1">
    <source>
        <dbReference type="ARBA" id="ARBA00004613"/>
    </source>
</evidence>
<dbReference type="Proteomes" id="UP000694846">
    <property type="component" value="Unplaced"/>
</dbReference>
<feature type="domain" description="Transferrin-like" evidence="9">
    <location>
        <begin position="433"/>
        <end position="779"/>
    </location>
</feature>
<dbReference type="PANTHER" id="PTHR11485">
    <property type="entry name" value="TRANSFERRIN"/>
    <property type="match status" value="1"/>
</dbReference>
<dbReference type="GO" id="GO:0005769">
    <property type="term" value="C:early endosome"/>
    <property type="evidence" value="ECO:0007669"/>
    <property type="project" value="TreeGrafter"/>
</dbReference>
<evidence type="ECO:0000259" key="9">
    <source>
        <dbReference type="PROSITE" id="PS51408"/>
    </source>
</evidence>
<feature type="binding site" evidence="6">
    <location>
        <position position="111"/>
    </location>
    <ligand>
        <name>Fe(3+)</name>
        <dbReference type="ChEBI" id="CHEBI:29034"/>
        <label>1</label>
    </ligand>
</feature>
<evidence type="ECO:0000313" key="10">
    <source>
        <dbReference type="Proteomes" id="UP000694846"/>
    </source>
</evidence>
<feature type="disulfide bond" evidence="7">
    <location>
        <begin position="582"/>
        <end position="604"/>
    </location>
</feature>
<keyword evidence="8" id="KW-1133">Transmembrane helix</keyword>
<dbReference type="CDD" id="cd13529">
    <property type="entry name" value="PBP2_transferrin"/>
    <property type="match status" value="2"/>
</dbReference>
<dbReference type="Gene3D" id="3.40.190.10">
    <property type="entry name" value="Periplasmic binding protein-like II"/>
    <property type="match status" value="4"/>
</dbReference>
<dbReference type="GO" id="GO:0055037">
    <property type="term" value="C:recycling endosome"/>
    <property type="evidence" value="ECO:0007669"/>
    <property type="project" value="TreeGrafter"/>
</dbReference>
<dbReference type="PROSITE" id="PS00206">
    <property type="entry name" value="TRANSFERRIN_LIKE_2"/>
    <property type="match status" value="1"/>
</dbReference>
<feature type="binding site" evidence="5">
    <location>
        <position position="173"/>
    </location>
    <ligand>
        <name>hydrogencarbonate</name>
        <dbReference type="ChEBI" id="CHEBI:17544"/>
        <label>1</label>
    </ligand>
</feature>
<evidence type="ECO:0000313" key="11">
    <source>
        <dbReference type="RefSeq" id="XP_025413033.1"/>
    </source>
</evidence>
<keyword evidence="8" id="KW-0812">Transmembrane</keyword>
<reference evidence="11" key="1">
    <citation type="submission" date="2025-08" db="UniProtKB">
        <authorList>
            <consortium name="RefSeq"/>
        </authorList>
    </citation>
    <scope>IDENTIFICATION</scope>
    <source>
        <tissue evidence="11">Whole body</tissue>
    </source>
</reference>
<dbReference type="PIRSF" id="PIRSF002549">
    <property type="entry name" value="Transferrin"/>
    <property type="match status" value="1"/>
</dbReference>
<feature type="disulfide bond" evidence="7">
    <location>
        <begin position="208"/>
        <end position="231"/>
    </location>
</feature>
<feature type="disulfide bond" evidence="7">
    <location>
        <begin position="228"/>
        <end position="240"/>
    </location>
</feature>
<feature type="disulfide bond" evidence="7">
    <location>
        <begin position="165"/>
        <end position="255"/>
    </location>
</feature>
<feature type="disulfide bond" evidence="7">
    <location>
        <begin position="63"/>
        <end position="87"/>
    </location>
</feature>
<dbReference type="OrthoDB" id="9981115at2759"/>
<feature type="disulfide bond" evidence="7">
    <location>
        <begin position="540"/>
        <end position="629"/>
    </location>
</feature>
<dbReference type="CTD" id="39435"/>
<dbReference type="SUPFAM" id="SSF53850">
    <property type="entry name" value="Periplasmic binding protein-like II"/>
    <property type="match status" value="2"/>
</dbReference>
<evidence type="ECO:0000256" key="4">
    <source>
        <dbReference type="ARBA" id="ARBA00023157"/>
    </source>
</evidence>
<feature type="disulfide bond" evidence="7">
    <location>
        <begin position="601"/>
        <end position="612"/>
    </location>
</feature>
<proteinExistence type="predicted"/>
<evidence type="ECO:0000256" key="2">
    <source>
        <dbReference type="ARBA" id="ARBA00022525"/>
    </source>
</evidence>
<keyword evidence="2" id="KW-0964">Secreted</keyword>
<feature type="binding site" evidence="6">
    <location>
        <position position="139"/>
    </location>
    <ligand>
        <name>Fe(3+)</name>
        <dbReference type="ChEBI" id="CHEBI:29034"/>
        <label>1</label>
    </ligand>
</feature>
<feature type="transmembrane region" description="Helical" evidence="8">
    <location>
        <begin position="785"/>
        <end position="804"/>
    </location>
</feature>
<feature type="binding site" evidence="5">
    <location>
        <position position="549"/>
    </location>
    <ligand>
        <name>hydrogencarbonate</name>
        <dbReference type="ChEBI" id="CHEBI:17544"/>
        <label>1</label>
    </ligand>
</feature>
<comment type="subcellular location">
    <subcellularLocation>
        <location evidence="1">Secreted</location>
    </subcellularLocation>
</comment>
<feature type="disulfide bond" evidence="7">
    <location>
        <begin position="291"/>
        <end position="305"/>
    </location>
</feature>
<dbReference type="RefSeq" id="XP_025413033.1">
    <property type="nucleotide sequence ID" value="XM_025557248.1"/>
</dbReference>
<evidence type="ECO:0000256" key="5">
    <source>
        <dbReference type="PIRSR" id="PIRSR002549-2"/>
    </source>
</evidence>
<protein>
    <submittedName>
        <fullName evidence="11">Melanotransferrin</fullName>
    </submittedName>
</protein>
<keyword evidence="8" id="KW-0472">Membrane</keyword>
<feature type="binding site" evidence="5">
    <location>
        <position position="174"/>
    </location>
    <ligand>
        <name>hydrogencarbonate</name>
        <dbReference type="ChEBI" id="CHEBI:17544"/>
        <label>1</label>
    </ligand>
</feature>
<dbReference type="PROSITE" id="PS51408">
    <property type="entry name" value="TRANSFERRIN_LIKE_4"/>
    <property type="match status" value="2"/>
</dbReference>
<feature type="domain" description="Transferrin-like" evidence="9">
    <location>
        <begin position="50"/>
        <end position="420"/>
    </location>
</feature>
<gene>
    <name evidence="11" type="primary">LOC112685392</name>
</gene>
<dbReference type="InterPro" id="IPR001156">
    <property type="entry name" value="Transferrin-like_dom"/>
</dbReference>
<feature type="binding site" evidence="6">
    <location>
        <position position="516"/>
    </location>
    <ligand>
        <name>Fe(3+)</name>
        <dbReference type="ChEBI" id="CHEBI:29034"/>
        <label>1</label>
    </ligand>
</feature>
<feature type="binding site" evidence="6">
    <location>
        <position position="623"/>
    </location>
    <ligand>
        <name>Fe(3+)</name>
        <dbReference type="ChEBI" id="CHEBI:29034"/>
        <label>2</label>
    </ligand>
</feature>
<keyword evidence="3" id="KW-0677">Repeat</keyword>
<evidence type="ECO:0000256" key="3">
    <source>
        <dbReference type="ARBA" id="ARBA00022737"/>
    </source>
</evidence>
<feature type="disulfide bond" evidence="7">
    <location>
        <begin position="53"/>
        <end position="96"/>
    </location>
</feature>
<dbReference type="SMART" id="SM00094">
    <property type="entry name" value="TR_FER"/>
    <property type="match status" value="2"/>
</dbReference>
<evidence type="ECO:0000256" key="8">
    <source>
        <dbReference type="SAM" id="Phobius"/>
    </source>
</evidence>
<keyword evidence="6" id="KW-0479">Metal-binding</keyword>
<sequence>MFVPHETYNMMKTPKNSFASATTVCLVLAAYVAFAYGYISDMQNDKTSRLTWCTINAQEQSKCLNLSAAVNRDKQKFNPKYFMELVCKQGVNKDDCMTMLDNSAADILSLDAGEVFVGGRYNSLIPIMQQLFEDGSTEYYAVALIKKNTLNDVYNLGHLKGKKACFAGVGTQAGWNIPINTLISKGFMNIFDCNNHVKTTIEFFGPSCAVNSLLDKYNPMGDNSDRLCTICASKVSGQKCTSSDPYAGDEGAFRCLIETGDIAFLRHTTVLEMLNDQSFTKTKENDLELLCLDGSRRPISEYRSCNWGPTPTDAIMTTSAKSSSARISFQKWLQKIVELYGKSKPSQWLTSTPISNWESGQSEFLSNTQNTQNIDKNFYLFNSSAYSNHHNLLLQDSTRGLRSLEESQQTYAKYLGRSMDIVLGVRYCPATRMTLCVTSDPEMEKCIKMKMALKVQLLVPEMQCFRGYSQVHCMQAIRNGNADVAVMDAGDIYTAGLEYDEIPFITEMYDLPEPEYYVVAVAKEEDPSTELTYLKGKMTCHPGIYSGGGWIIPMAFLLSNGWMRSYGCDSIQAASEYFSKSCVPGALSNEYNPGLPYDNLCHLCRGASYRYCKRDATEDFYGYTGALRCLVEGGGDVAFVKHTTVYENADGKRKQWWARNTLSYDFQLLCPDGTRASINDYKRCSMGKVKANAIITRGGEAYNHTEVMAFTNLFMAAQQLYGRKTNDEFTFSMFTSPEPYSDLIFQDATQQLASIDSSLRHYSDWLGQNFMRARRLVDCRAAGTISLPISITTMLISVFCIYLWF</sequence>
<feature type="disulfide bond" evidence="7">
    <location>
        <begin position="436"/>
        <end position="473"/>
    </location>
</feature>
<organism evidence="10 11">
    <name type="scientific">Sipha flava</name>
    <name type="common">yellow sugarcane aphid</name>
    <dbReference type="NCBI Taxonomy" id="143950"/>
    <lineage>
        <taxon>Eukaryota</taxon>
        <taxon>Metazoa</taxon>
        <taxon>Ecdysozoa</taxon>
        <taxon>Arthropoda</taxon>
        <taxon>Hexapoda</taxon>
        <taxon>Insecta</taxon>
        <taxon>Pterygota</taxon>
        <taxon>Neoptera</taxon>
        <taxon>Paraneoptera</taxon>
        <taxon>Hemiptera</taxon>
        <taxon>Sternorrhyncha</taxon>
        <taxon>Aphidomorpha</taxon>
        <taxon>Aphidoidea</taxon>
        <taxon>Aphididae</taxon>
        <taxon>Sipha</taxon>
    </lineage>
</organism>
<keyword evidence="6" id="KW-0408">Iron</keyword>
<dbReference type="PRINTS" id="PR00422">
    <property type="entry name" value="TRANSFERRIN"/>
</dbReference>
<dbReference type="Pfam" id="PF00405">
    <property type="entry name" value="Transferrin"/>
    <property type="match status" value="2"/>
</dbReference>
<evidence type="ECO:0000256" key="6">
    <source>
        <dbReference type="PIRSR" id="PIRSR002549-3"/>
    </source>
</evidence>
<dbReference type="GO" id="GO:0005615">
    <property type="term" value="C:extracellular space"/>
    <property type="evidence" value="ECO:0007669"/>
    <property type="project" value="InterPro"/>
</dbReference>
<feature type="disulfide bond" evidence="7">
    <location>
        <begin position="568"/>
        <end position="779"/>
    </location>
</feature>
<feature type="binding site" evidence="6">
    <location>
        <position position="488"/>
    </location>
    <ligand>
        <name>Fe(3+)</name>
        <dbReference type="ChEBI" id="CHEBI:29034"/>
        <label>1</label>
    </ligand>
</feature>
<accession>A0A8B8FRB9</accession>